<feature type="transmembrane region" description="Helical" evidence="1">
    <location>
        <begin position="51"/>
        <end position="68"/>
    </location>
</feature>
<evidence type="ECO:0000256" key="1">
    <source>
        <dbReference type="SAM" id="Phobius"/>
    </source>
</evidence>
<dbReference type="Proteomes" id="UP000777303">
    <property type="component" value="Unassembled WGS sequence"/>
</dbReference>
<reference evidence="2" key="2">
    <citation type="submission" date="2021-04" db="EMBL/GenBank/DDBJ databases">
        <authorList>
            <person name="Gilroy R."/>
        </authorList>
    </citation>
    <scope>NUCLEOTIDE SEQUENCE</scope>
    <source>
        <strain evidence="2">F6-6636</strain>
    </source>
</reference>
<name>A0A948TJC1_9LACO</name>
<organism evidence="2 3">
    <name type="scientific">Candidatus Paralactobacillus gallistercoris</name>
    <dbReference type="NCBI Taxonomy" id="2838724"/>
    <lineage>
        <taxon>Bacteria</taxon>
        <taxon>Bacillati</taxon>
        <taxon>Bacillota</taxon>
        <taxon>Bacilli</taxon>
        <taxon>Lactobacillales</taxon>
        <taxon>Lactobacillaceae</taxon>
        <taxon>Lactobacillus</taxon>
    </lineage>
</organism>
<reference evidence="2" key="1">
    <citation type="journal article" date="2021" name="PeerJ">
        <title>Extensive microbial diversity within the chicken gut microbiome revealed by metagenomics and culture.</title>
        <authorList>
            <person name="Gilroy R."/>
            <person name="Ravi A."/>
            <person name="Getino M."/>
            <person name="Pursley I."/>
            <person name="Horton D.L."/>
            <person name="Alikhan N.F."/>
            <person name="Baker D."/>
            <person name="Gharbi K."/>
            <person name="Hall N."/>
            <person name="Watson M."/>
            <person name="Adriaenssens E.M."/>
            <person name="Foster-Nyarko E."/>
            <person name="Jarju S."/>
            <person name="Secka A."/>
            <person name="Antonio M."/>
            <person name="Oren A."/>
            <person name="Chaudhuri R.R."/>
            <person name="La Ragione R."/>
            <person name="Hildebrand F."/>
            <person name="Pallen M.J."/>
        </authorList>
    </citation>
    <scope>NUCLEOTIDE SEQUENCE</scope>
    <source>
        <strain evidence="2">F6-6636</strain>
    </source>
</reference>
<evidence type="ECO:0000313" key="2">
    <source>
        <dbReference type="EMBL" id="MBU3851347.1"/>
    </source>
</evidence>
<keyword evidence="1" id="KW-1133">Transmembrane helix</keyword>
<sequence>MTSKVSQLTFTEQWSMWLFILGTLLFVVGVLWWLIAWLFKRQRTGAKKLTLVAFIAVIVAIITVGFFGG</sequence>
<keyword evidence="1" id="KW-0812">Transmembrane</keyword>
<accession>A0A948TJC1</accession>
<evidence type="ECO:0000313" key="3">
    <source>
        <dbReference type="Proteomes" id="UP000777303"/>
    </source>
</evidence>
<protein>
    <submittedName>
        <fullName evidence="2">Uncharacterized protein</fullName>
    </submittedName>
</protein>
<proteinExistence type="predicted"/>
<comment type="caution">
    <text evidence="2">The sequence shown here is derived from an EMBL/GenBank/DDBJ whole genome shotgun (WGS) entry which is preliminary data.</text>
</comment>
<dbReference type="AlphaFoldDB" id="A0A948TJC1"/>
<keyword evidence="1" id="KW-0472">Membrane</keyword>
<dbReference type="EMBL" id="JAHLFS010000020">
    <property type="protein sequence ID" value="MBU3851347.1"/>
    <property type="molecule type" value="Genomic_DNA"/>
</dbReference>
<gene>
    <name evidence="2" type="ORF">H9901_01365</name>
</gene>
<feature type="transmembrane region" description="Helical" evidence="1">
    <location>
        <begin position="16"/>
        <end position="39"/>
    </location>
</feature>